<dbReference type="NCBIfam" id="TIGR00176">
    <property type="entry name" value="mobB"/>
    <property type="match status" value="1"/>
</dbReference>
<dbReference type="Gene3D" id="3.40.50.300">
    <property type="entry name" value="P-loop containing nucleotide triphosphate hydrolases"/>
    <property type="match status" value="1"/>
</dbReference>
<accession>A0A4U8YXY9</accession>
<evidence type="ECO:0000313" key="2">
    <source>
        <dbReference type="EMBL" id="VFU07862.1"/>
    </source>
</evidence>
<dbReference type="AlphaFoldDB" id="A0A4U8YXY9"/>
<protein>
    <submittedName>
        <fullName evidence="2">Molybdopterin-guanine dinucleotide biosynthesis adapter protein</fullName>
    </submittedName>
</protein>
<evidence type="ECO:0000313" key="3">
    <source>
        <dbReference type="Proteomes" id="UP000294360"/>
    </source>
</evidence>
<dbReference type="InterPro" id="IPR004435">
    <property type="entry name" value="MobB_dom"/>
</dbReference>
<dbReference type="PANTHER" id="PTHR40072">
    <property type="entry name" value="MOLYBDOPTERIN-GUANINE DINUCLEOTIDE BIOSYNTHESIS ADAPTER PROTEIN-RELATED"/>
    <property type="match status" value="1"/>
</dbReference>
<dbReference type="KEGG" id="mtun:MTUNDRAET4_0969"/>
<reference evidence="2 3" key="1">
    <citation type="submission" date="2019-03" db="EMBL/GenBank/DDBJ databases">
        <authorList>
            <person name="Kox A.R. M."/>
        </authorList>
    </citation>
    <scope>NUCLEOTIDE SEQUENCE [LARGE SCALE GENOMIC DNA]</scope>
    <source>
        <strain evidence="2">MTUNDRAET4 annotated genome</strain>
    </source>
</reference>
<dbReference type="SUPFAM" id="SSF52540">
    <property type="entry name" value="P-loop containing nucleoside triphosphate hydrolases"/>
    <property type="match status" value="1"/>
</dbReference>
<dbReference type="InterPro" id="IPR052539">
    <property type="entry name" value="MGD_biosynthesis_adapter"/>
</dbReference>
<proteinExistence type="predicted"/>
<dbReference type="OrthoDB" id="9804758at2"/>
<dbReference type="GO" id="GO:0006777">
    <property type="term" value="P:Mo-molybdopterin cofactor biosynthetic process"/>
    <property type="evidence" value="ECO:0007669"/>
    <property type="project" value="InterPro"/>
</dbReference>
<dbReference type="RefSeq" id="WP_134487439.1">
    <property type="nucleotide sequence ID" value="NZ_CP139089.1"/>
</dbReference>
<dbReference type="EMBL" id="LR536450">
    <property type="protein sequence ID" value="VFU07862.1"/>
    <property type="molecule type" value="Genomic_DNA"/>
</dbReference>
<dbReference type="PANTHER" id="PTHR40072:SF1">
    <property type="entry name" value="MOLYBDOPTERIN-GUANINE DINUCLEOTIDE BIOSYNTHESIS ADAPTER PROTEIN"/>
    <property type="match status" value="1"/>
</dbReference>
<dbReference type="CDD" id="cd03116">
    <property type="entry name" value="MobB"/>
    <property type="match status" value="1"/>
</dbReference>
<evidence type="ECO:0000259" key="1">
    <source>
        <dbReference type="Pfam" id="PF03205"/>
    </source>
</evidence>
<gene>
    <name evidence="2" type="primary">mobB</name>
    <name evidence="2" type="ORF">MTUNDRAET4_0969</name>
</gene>
<dbReference type="Proteomes" id="UP000294360">
    <property type="component" value="Chromosome"/>
</dbReference>
<name>A0A4U8YXY9_METTU</name>
<sequence>MRVIGLAGWSGAGKTTLIVKLIPCLIARGFSVSTLKHAHHGFDVDQPGKDSYAHREAGASEVLVASANRWALMHELRGGDEPRLGALLAHMSPVDFVLVEGYKRDPLGKIEVHRLANGKALLYPDDPSIKAFVSDAGGEGLLLPYADLNDVEAVATLVERLAAPLGETIARLERGALDF</sequence>
<feature type="domain" description="Molybdopterin-guanine dinucleotide biosynthesis protein B (MobB)" evidence="1">
    <location>
        <begin position="3"/>
        <end position="135"/>
    </location>
</feature>
<dbReference type="Pfam" id="PF03205">
    <property type="entry name" value="MobB"/>
    <property type="match status" value="1"/>
</dbReference>
<organism evidence="2 3">
    <name type="scientific">Methylocella tundrae</name>
    <dbReference type="NCBI Taxonomy" id="227605"/>
    <lineage>
        <taxon>Bacteria</taxon>
        <taxon>Pseudomonadati</taxon>
        <taxon>Pseudomonadota</taxon>
        <taxon>Alphaproteobacteria</taxon>
        <taxon>Hyphomicrobiales</taxon>
        <taxon>Beijerinckiaceae</taxon>
        <taxon>Methylocella</taxon>
    </lineage>
</organism>
<dbReference type="GO" id="GO:0005525">
    <property type="term" value="F:GTP binding"/>
    <property type="evidence" value="ECO:0007669"/>
    <property type="project" value="InterPro"/>
</dbReference>
<dbReference type="InterPro" id="IPR027417">
    <property type="entry name" value="P-loop_NTPase"/>
</dbReference>